<organism evidence="5 6">
    <name type="scientific">Trichomonas vaginalis (strain ATCC PRA-98 / G3)</name>
    <dbReference type="NCBI Taxonomy" id="412133"/>
    <lineage>
        <taxon>Eukaryota</taxon>
        <taxon>Metamonada</taxon>
        <taxon>Parabasalia</taxon>
        <taxon>Trichomonadida</taxon>
        <taxon>Trichomonadidae</taxon>
        <taxon>Trichomonas</taxon>
    </lineage>
</organism>
<dbReference type="Proteomes" id="UP000001542">
    <property type="component" value="Unassembled WGS sequence"/>
</dbReference>
<dbReference type="InterPro" id="IPR008937">
    <property type="entry name" value="Ras-like_GEF"/>
</dbReference>
<protein>
    <submittedName>
        <fullName evidence="5">RasGEF domain containing protein</fullName>
    </submittedName>
</protein>
<dbReference type="InterPro" id="IPR036964">
    <property type="entry name" value="RASGEF_cat_dom_sf"/>
</dbReference>
<dbReference type="InParanoid" id="A2DTE7"/>
<feature type="compositionally biased region" description="Polar residues" evidence="3">
    <location>
        <begin position="741"/>
        <end position="756"/>
    </location>
</feature>
<dbReference type="PROSITE" id="PS50896">
    <property type="entry name" value="LISH"/>
    <property type="match status" value="1"/>
</dbReference>
<feature type="compositionally biased region" description="Polar residues" evidence="3">
    <location>
        <begin position="687"/>
        <end position="698"/>
    </location>
</feature>
<dbReference type="InterPro" id="IPR006594">
    <property type="entry name" value="LisH"/>
</dbReference>
<dbReference type="EMBL" id="DS113244">
    <property type="protein sequence ID" value="EAY16256.1"/>
    <property type="molecule type" value="Genomic_DNA"/>
</dbReference>
<dbReference type="GO" id="GO:0005085">
    <property type="term" value="F:guanyl-nucleotide exchange factor activity"/>
    <property type="evidence" value="ECO:0007669"/>
    <property type="project" value="UniProtKB-KW"/>
</dbReference>
<feature type="compositionally biased region" description="Low complexity" evidence="3">
    <location>
        <begin position="86"/>
        <end position="96"/>
    </location>
</feature>
<evidence type="ECO:0000313" key="6">
    <source>
        <dbReference type="Proteomes" id="UP000001542"/>
    </source>
</evidence>
<dbReference type="InterPro" id="IPR001895">
    <property type="entry name" value="RASGEF_cat_dom"/>
</dbReference>
<accession>A2DTE7</accession>
<evidence type="ECO:0000259" key="4">
    <source>
        <dbReference type="PROSITE" id="PS50009"/>
    </source>
</evidence>
<dbReference type="SUPFAM" id="SSF48366">
    <property type="entry name" value="Ras GEF"/>
    <property type="match status" value="1"/>
</dbReference>
<reference evidence="5" key="1">
    <citation type="submission" date="2006-10" db="EMBL/GenBank/DDBJ databases">
        <authorList>
            <person name="Amadeo P."/>
            <person name="Zhao Q."/>
            <person name="Wortman J."/>
            <person name="Fraser-Liggett C."/>
            <person name="Carlton J."/>
        </authorList>
    </citation>
    <scope>NUCLEOTIDE SEQUENCE</scope>
    <source>
        <strain evidence="5">G3</strain>
    </source>
</reference>
<dbReference type="KEGG" id="tva:4774258"/>
<dbReference type="AlphaFoldDB" id="A2DTE7"/>
<dbReference type="PANTHER" id="PTHR23113">
    <property type="entry name" value="GUANINE NUCLEOTIDE EXCHANGE FACTOR"/>
    <property type="match status" value="1"/>
</dbReference>
<evidence type="ECO:0000256" key="1">
    <source>
        <dbReference type="ARBA" id="ARBA00022658"/>
    </source>
</evidence>
<keyword evidence="6" id="KW-1185">Reference proteome</keyword>
<dbReference type="GO" id="GO:0007264">
    <property type="term" value="P:small GTPase-mediated signal transduction"/>
    <property type="evidence" value="ECO:0007669"/>
    <property type="project" value="InterPro"/>
</dbReference>
<sequence>MSEEEVKTEVTESTPDAKPEGAEPEPQPNVETTENTNSALDSQTQEQTLPEMPQIKLNITIPDITQAHEPEQETAPTPEPEPEPQPDQQNQAPQAAKLPTEPTVTEKGIPIEDRAMWVSDTYEQHPTALEFREKTRQWTNRHSFGKLKRVNYTTSASQLDHYRILKLIYQHLHSIGLHSEADTLCRESKFEFQSKDQEWERTDLRMLISMSLGPRDNLWDDTGFDNFIMYDEKFDQDNYSVKYEGSLTGGCEPEFYEDEMTFFDDEHSSETVATATIHAIVCSLLIDKPEFVKPGTKEKIFSTLNSICSSAHFFAHIITLYNLFPLYQIKIINLIELWITFSGFFIGSRTLNAISFFLKSQNNERCNRVLNLMKDLKYGHPKLSAEAPPEIVPEKLIVKKNKPSSNSSKNKSEAPLARLLNPYLGLAEPVPEETARQICLLTQQIFSSINPREFYTAIANRSYGPTTPGLNELYAFGKQLKHRAMRTIVGEGDASEAKDNMEIVIQIAQKLEELNNYESITWIVDAFDSDIIANLSGIFDSLSEESRNMITDLKERYGFTEKSDAYEENVLKCQKEGKPCVPNMRYEMSIVSKSGYGGEEFVDGKINFNKRMKIGQFVTRLVDFQSIKYNYTGISQIQNVINRPISASKEQLIELSTQIESPVKVDAQQAKPLMRRASAAVLESEETPQTNAIITPQQDENESQKVSNPIDPSETTIDEKSEITNSEMAESSDSDNDNLDTENAATENDNQNQSTD</sequence>
<dbReference type="PANTHER" id="PTHR23113:SF365">
    <property type="entry name" value="RAS-GEF DOMAIN-CONTAINING PROTEIN"/>
    <property type="match status" value="1"/>
</dbReference>
<feature type="domain" description="Ras-GEF" evidence="4">
    <location>
        <begin position="430"/>
        <end position="662"/>
    </location>
</feature>
<feature type="compositionally biased region" description="Basic and acidic residues" evidence="3">
    <location>
        <begin position="1"/>
        <end position="21"/>
    </location>
</feature>
<feature type="compositionally biased region" description="Polar residues" evidence="3">
    <location>
        <begin position="29"/>
        <end position="48"/>
    </location>
</feature>
<feature type="compositionally biased region" description="Acidic residues" evidence="3">
    <location>
        <begin position="730"/>
        <end position="740"/>
    </location>
</feature>
<dbReference type="VEuPathDB" id="TrichDB:TVAGG3_0593050"/>
<dbReference type="VEuPathDB" id="TrichDB:TVAG_423080"/>
<gene>
    <name evidence="5" type="ORF">TVAG_423080</name>
</gene>
<evidence type="ECO:0000256" key="3">
    <source>
        <dbReference type="SAM" id="MobiDB-lite"/>
    </source>
</evidence>
<dbReference type="SMART" id="SM00147">
    <property type="entry name" value="RasGEF"/>
    <property type="match status" value="1"/>
</dbReference>
<dbReference type="Gene3D" id="1.10.840.10">
    <property type="entry name" value="Ras guanine-nucleotide exchange factors catalytic domain"/>
    <property type="match status" value="1"/>
</dbReference>
<dbReference type="SMR" id="A2DTE7"/>
<dbReference type="OrthoDB" id="546434at2759"/>
<evidence type="ECO:0000313" key="5">
    <source>
        <dbReference type="EMBL" id="EAY16256.1"/>
    </source>
</evidence>
<feature type="region of interest" description="Disordered" evidence="3">
    <location>
        <begin position="1"/>
        <end position="107"/>
    </location>
</feature>
<proteinExistence type="predicted"/>
<evidence type="ECO:0000256" key="2">
    <source>
        <dbReference type="PROSITE-ProRule" id="PRU00168"/>
    </source>
</evidence>
<name>A2DTE7_TRIV3</name>
<feature type="region of interest" description="Disordered" evidence="3">
    <location>
        <begin position="679"/>
        <end position="756"/>
    </location>
</feature>
<dbReference type="Pfam" id="PF00617">
    <property type="entry name" value="RasGEF"/>
    <property type="match status" value="1"/>
</dbReference>
<dbReference type="Gene3D" id="1.20.870.10">
    <property type="entry name" value="Son of sevenless (SoS) protein Chain: S domain 1"/>
    <property type="match status" value="1"/>
</dbReference>
<dbReference type="PROSITE" id="PS50009">
    <property type="entry name" value="RASGEF_CAT"/>
    <property type="match status" value="1"/>
</dbReference>
<dbReference type="STRING" id="5722.A2DTE7"/>
<reference evidence="5" key="2">
    <citation type="journal article" date="2007" name="Science">
        <title>Draft genome sequence of the sexually transmitted pathogen Trichomonas vaginalis.</title>
        <authorList>
            <person name="Carlton J.M."/>
            <person name="Hirt R.P."/>
            <person name="Silva J.C."/>
            <person name="Delcher A.L."/>
            <person name="Schatz M."/>
            <person name="Zhao Q."/>
            <person name="Wortman J.R."/>
            <person name="Bidwell S.L."/>
            <person name="Alsmark U.C.M."/>
            <person name="Besteiro S."/>
            <person name="Sicheritz-Ponten T."/>
            <person name="Noel C.J."/>
            <person name="Dacks J.B."/>
            <person name="Foster P.G."/>
            <person name="Simillion C."/>
            <person name="Van de Peer Y."/>
            <person name="Miranda-Saavedra D."/>
            <person name="Barton G.J."/>
            <person name="Westrop G.D."/>
            <person name="Mueller S."/>
            <person name="Dessi D."/>
            <person name="Fiori P.L."/>
            <person name="Ren Q."/>
            <person name="Paulsen I."/>
            <person name="Zhang H."/>
            <person name="Bastida-Corcuera F.D."/>
            <person name="Simoes-Barbosa A."/>
            <person name="Brown M.T."/>
            <person name="Hayes R.D."/>
            <person name="Mukherjee M."/>
            <person name="Okumura C.Y."/>
            <person name="Schneider R."/>
            <person name="Smith A.J."/>
            <person name="Vanacova S."/>
            <person name="Villalvazo M."/>
            <person name="Haas B.J."/>
            <person name="Pertea M."/>
            <person name="Feldblyum T.V."/>
            <person name="Utterback T.R."/>
            <person name="Shu C.L."/>
            <person name="Osoegawa K."/>
            <person name="de Jong P.J."/>
            <person name="Hrdy I."/>
            <person name="Horvathova L."/>
            <person name="Zubacova Z."/>
            <person name="Dolezal P."/>
            <person name="Malik S.B."/>
            <person name="Logsdon J.M. Jr."/>
            <person name="Henze K."/>
            <person name="Gupta A."/>
            <person name="Wang C.C."/>
            <person name="Dunne R.L."/>
            <person name="Upcroft J.A."/>
            <person name="Upcroft P."/>
            <person name="White O."/>
            <person name="Salzberg S.L."/>
            <person name="Tang P."/>
            <person name="Chiu C.-H."/>
            <person name="Lee Y.-S."/>
            <person name="Embley T.M."/>
            <person name="Coombs G.H."/>
            <person name="Mottram J.C."/>
            <person name="Tachezy J."/>
            <person name="Fraser-Liggett C.M."/>
            <person name="Johnson P.J."/>
        </authorList>
    </citation>
    <scope>NUCLEOTIDE SEQUENCE [LARGE SCALE GENOMIC DNA]</scope>
    <source>
        <strain evidence="5">G3</strain>
    </source>
</reference>
<dbReference type="eggNOG" id="KOG3417">
    <property type="taxonomic scope" value="Eukaryota"/>
</dbReference>
<dbReference type="RefSeq" id="XP_001328479.1">
    <property type="nucleotide sequence ID" value="XM_001328444.1"/>
</dbReference>
<keyword evidence="1 2" id="KW-0344">Guanine-nucleotide releasing factor</keyword>
<dbReference type="InterPro" id="IPR023578">
    <property type="entry name" value="Ras_GEF_dom_sf"/>
</dbReference>